<keyword evidence="3" id="KW-0812">Transmembrane</keyword>
<dbReference type="InterPro" id="IPR050488">
    <property type="entry name" value="Ig_Fc_receptor"/>
</dbReference>
<dbReference type="Proteomes" id="UP001314229">
    <property type="component" value="Unassembled WGS sequence"/>
</dbReference>
<feature type="domain" description="Immunoglobulin" evidence="5">
    <location>
        <begin position="29"/>
        <end position="98"/>
    </location>
</feature>
<feature type="domain" description="Immunoglobulin" evidence="5">
    <location>
        <begin position="199"/>
        <end position="276"/>
    </location>
</feature>
<dbReference type="GO" id="GO:0006955">
    <property type="term" value="P:immune response"/>
    <property type="evidence" value="ECO:0007669"/>
    <property type="project" value="TreeGrafter"/>
</dbReference>
<evidence type="ECO:0000256" key="3">
    <source>
        <dbReference type="SAM" id="Phobius"/>
    </source>
</evidence>
<keyword evidence="3" id="KW-0472">Membrane</keyword>
<dbReference type="InterPro" id="IPR036179">
    <property type="entry name" value="Ig-like_dom_sf"/>
</dbReference>
<evidence type="ECO:0000313" key="6">
    <source>
        <dbReference type="EMBL" id="CAK6964125.1"/>
    </source>
</evidence>
<dbReference type="Gene3D" id="2.60.40.10">
    <property type="entry name" value="Immunoglobulins"/>
    <property type="match status" value="2"/>
</dbReference>
<evidence type="ECO:0000256" key="1">
    <source>
        <dbReference type="ARBA" id="ARBA00022729"/>
    </source>
</evidence>
<keyword evidence="3" id="KW-1133">Transmembrane helix</keyword>
<feature type="chain" id="PRO_5043640082" evidence="4">
    <location>
        <begin position="20"/>
        <end position="552"/>
    </location>
</feature>
<protein>
    <submittedName>
        <fullName evidence="6">Uncharacterized protein LOC128381153</fullName>
    </submittedName>
</protein>
<evidence type="ECO:0000259" key="5">
    <source>
        <dbReference type="SMART" id="SM00409"/>
    </source>
</evidence>
<gene>
    <name evidence="6" type="ORF">FSCOSCO3_A022229</name>
</gene>
<dbReference type="SMART" id="SM00409">
    <property type="entry name" value="IG"/>
    <property type="match status" value="2"/>
</dbReference>
<keyword evidence="2" id="KW-1015">Disulfide bond</keyword>
<feature type="signal peptide" evidence="4">
    <location>
        <begin position="1"/>
        <end position="19"/>
    </location>
</feature>
<dbReference type="InterPro" id="IPR013783">
    <property type="entry name" value="Ig-like_fold"/>
</dbReference>
<dbReference type="SUPFAM" id="SSF48726">
    <property type="entry name" value="Immunoglobulin"/>
    <property type="match status" value="2"/>
</dbReference>
<keyword evidence="1 4" id="KW-0732">Signal</keyword>
<name>A0AAV1NXH7_SCOSC</name>
<keyword evidence="7" id="KW-1185">Reference proteome</keyword>
<sequence length="552" mass="60495">MSGGKHLLLLAVFLHLARCQGQLQVSVTPPLKYIFVGDLLYLHCSVSSGTPVKWYKKDVEEKQTNNTWKIAVATPAHSGSYHCESNGQKSNNFLINVLNYEPRGSLTVKTGHPVMQTGNSVVLQLDHDDGLQGWLCWVSRGQTVKKIKLKLKDGDKSIAFQPNRLEVPETIFWCTDKEQNDRTNQQVIRTTGKAISLEMYPHPAITGESLTMKCLVWGTDRIKQVTFYDERGVIGNKTSSPLDLIEPATLSTEGKYKCDATFTYVANTGGPENHVVSDMQDVFVHEPPIRAVLEGDSCSCPDCTDDLTMSYRFYKKNGQTWARMESLKEGGSYACRAVMKYMRTAHSEPSFKNEDSSMSGIVIVILIVIGMAMALIGVVLWFHNKRRLRRIDGAIYEDVQMKQRGEGDAQYEELKLAGAKEGEYDTLNAETQGGKKKEGEYDVLNKEQMKEGVYNTLGAEGPSGGGEGGYEALKKDGKQEGVYNTLGAEGAAGGGEGGYEALKKAGKQEGVYHTLGKEGAAGGGEYEALKKEGVKGDDYQTIEVGGDAEGEG</sequence>
<comment type="caution">
    <text evidence="6">The sequence shown here is derived from an EMBL/GenBank/DDBJ whole genome shotgun (WGS) entry which is preliminary data.</text>
</comment>
<accession>A0AAV1NXH7</accession>
<dbReference type="GO" id="GO:0007166">
    <property type="term" value="P:cell surface receptor signaling pathway"/>
    <property type="evidence" value="ECO:0007669"/>
    <property type="project" value="TreeGrafter"/>
</dbReference>
<reference evidence="6 7" key="1">
    <citation type="submission" date="2024-01" db="EMBL/GenBank/DDBJ databases">
        <authorList>
            <person name="Alioto T."/>
            <person name="Alioto T."/>
            <person name="Gomez Garrido J."/>
        </authorList>
    </citation>
    <scope>NUCLEOTIDE SEQUENCE [LARGE SCALE GENOMIC DNA]</scope>
</reference>
<dbReference type="GO" id="GO:0004888">
    <property type="term" value="F:transmembrane signaling receptor activity"/>
    <property type="evidence" value="ECO:0007669"/>
    <property type="project" value="TreeGrafter"/>
</dbReference>
<evidence type="ECO:0000256" key="2">
    <source>
        <dbReference type="ARBA" id="ARBA00023157"/>
    </source>
</evidence>
<proteinExistence type="predicted"/>
<feature type="transmembrane region" description="Helical" evidence="3">
    <location>
        <begin position="358"/>
        <end position="382"/>
    </location>
</feature>
<dbReference type="InterPro" id="IPR003599">
    <property type="entry name" value="Ig_sub"/>
</dbReference>
<dbReference type="EMBL" id="CAWUFR010000070">
    <property type="protein sequence ID" value="CAK6964125.1"/>
    <property type="molecule type" value="Genomic_DNA"/>
</dbReference>
<dbReference type="PANTHER" id="PTHR11481">
    <property type="entry name" value="IMMUNOGLOBULIN FC RECEPTOR"/>
    <property type="match status" value="1"/>
</dbReference>
<dbReference type="AlphaFoldDB" id="A0AAV1NXH7"/>
<dbReference type="PANTHER" id="PTHR11481:SF64">
    <property type="entry name" value="FC RECEPTOR-LIKE PROTEIN 4"/>
    <property type="match status" value="1"/>
</dbReference>
<organism evidence="6 7">
    <name type="scientific">Scomber scombrus</name>
    <name type="common">Atlantic mackerel</name>
    <name type="synonym">Scomber vernalis</name>
    <dbReference type="NCBI Taxonomy" id="13677"/>
    <lineage>
        <taxon>Eukaryota</taxon>
        <taxon>Metazoa</taxon>
        <taxon>Chordata</taxon>
        <taxon>Craniata</taxon>
        <taxon>Vertebrata</taxon>
        <taxon>Euteleostomi</taxon>
        <taxon>Actinopterygii</taxon>
        <taxon>Neopterygii</taxon>
        <taxon>Teleostei</taxon>
        <taxon>Neoteleostei</taxon>
        <taxon>Acanthomorphata</taxon>
        <taxon>Pelagiaria</taxon>
        <taxon>Scombriformes</taxon>
        <taxon>Scombridae</taxon>
        <taxon>Scomber</taxon>
    </lineage>
</organism>
<evidence type="ECO:0000256" key="4">
    <source>
        <dbReference type="SAM" id="SignalP"/>
    </source>
</evidence>
<evidence type="ECO:0000313" key="7">
    <source>
        <dbReference type="Proteomes" id="UP001314229"/>
    </source>
</evidence>
<dbReference type="GO" id="GO:0009897">
    <property type="term" value="C:external side of plasma membrane"/>
    <property type="evidence" value="ECO:0007669"/>
    <property type="project" value="TreeGrafter"/>
</dbReference>